<organism evidence="1 2">
    <name type="scientific">Chroogloeocystis siderophila 5.2 s.c.1</name>
    <dbReference type="NCBI Taxonomy" id="247279"/>
    <lineage>
        <taxon>Bacteria</taxon>
        <taxon>Bacillati</taxon>
        <taxon>Cyanobacteriota</taxon>
        <taxon>Cyanophyceae</taxon>
        <taxon>Oscillatoriophycideae</taxon>
        <taxon>Chroococcales</taxon>
        <taxon>Chroococcaceae</taxon>
        <taxon>Chroogloeocystis</taxon>
    </lineage>
</organism>
<dbReference type="STRING" id="247279.NIES1031_10825"/>
<dbReference type="SUPFAM" id="SSF52540">
    <property type="entry name" value="P-loop containing nucleoside triphosphate hydrolases"/>
    <property type="match status" value="1"/>
</dbReference>
<keyword evidence="2" id="KW-1185">Reference proteome</keyword>
<sequence length="82" mass="9442">MKVAQSVQDCFEFAIWRSLRDARSLNALLTVLIKFISQQQEVHLPDTVGGKISRLIEYLQALRCLLILDNFETIFSSNQEID</sequence>
<dbReference type="InterPro" id="IPR027417">
    <property type="entry name" value="P-loop_NTPase"/>
</dbReference>
<evidence type="ECO:0008006" key="3">
    <source>
        <dbReference type="Google" id="ProtNLM"/>
    </source>
</evidence>
<gene>
    <name evidence="1" type="ORF">NIES1031_10825</name>
</gene>
<protein>
    <recommendedName>
        <fullName evidence="3">NB-ARC domain-containing protein</fullName>
    </recommendedName>
</protein>
<dbReference type="Proteomes" id="UP000185984">
    <property type="component" value="Unassembled WGS sequence"/>
</dbReference>
<dbReference type="EMBL" id="MRCC01000007">
    <property type="protein sequence ID" value="OKH27181.1"/>
    <property type="molecule type" value="Genomic_DNA"/>
</dbReference>
<evidence type="ECO:0000313" key="1">
    <source>
        <dbReference type="EMBL" id="OKH27181.1"/>
    </source>
</evidence>
<reference evidence="1 2" key="1">
    <citation type="submission" date="2016-11" db="EMBL/GenBank/DDBJ databases">
        <title>Draft Genome Sequences of Nine Cyanobacterial Strains from Diverse Habitats.</title>
        <authorList>
            <person name="Zhu T."/>
            <person name="Hou S."/>
            <person name="Lu X."/>
            <person name="Hess W.R."/>
        </authorList>
    </citation>
    <scope>NUCLEOTIDE SEQUENCE [LARGE SCALE GENOMIC DNA]</scope>
    <source>
        <strain evidence="1 2">5.2 s.c.1</strain>
    </source>
</reference>
<comment type="caution">
    <text evidence="1">The sequence shown here is derived from an EMBL/GenBank/DDBJ whole genome shotgun (WGS) entry which is preliminary data.</text>
</comment>
<name>A0A1U7HUD6_9CHRO</name>
<dbReference type="AlphaFoldDB" id="A0A1U7HUD6"/>
<proteinExistence type="predicted"/>
<accession>A0A1U7HUD6</accession>
<dbReference type="Gene3D" id="3.40.50.300">
    <property type="entry name" value="P-loop containing nucleotide triphosphate hydrolases"/>
    <property type="match status" value="1"/>
</dbReference>
<evidence type="ECO:0000313" key="2">
    <source>
        <dbReference type="Proteomes" id="UP000185984"/>
    </source>
</evidence>